<comment type="caution">
    <text evidence="2">The sequence shown here is derived from an EMBL/GenBank/DDBJ whole genome shotgun (WGS) entry which is preliminary data.</text>
</comment>
<sequence length="573" mass="62989">MIVLTVLFSILSQPAAAFNNPPGVETWCGKAYLPTNASFPPGGWLDEPAPSSEPLLDLRIRPRMNLYTADDQWGSFIVDAGLSFFHGQPYYNSTYDQGNNGYKPFDTLFIDIADADTGLALVSGANVSVNSTANEFTFSLAGLRPQFEPYNISITGASQDGNQSYVAQTQLYRLPSRTDGGSVTKLDSLYGGLLVQDSTAANSSASWTPLLPYSFYVIWDGYLNNSLENIQKFKDQGYNIVHVVPDGNLPNQAFNFTQFNQFLDICDEIGLWVMYDMRYTYLNLTSVEEQVNMIKARKSLLLWYTGDEPDGHGDPLNATRLAYDLIKSLDPWHPVSLCLNCYNFYYADYSSGADIVLSDVYPIAVNTTWSVQYHTVCNTTYGCCGCDDCKGDFEDISTRLDLFTQYQDWIGGPPKTLWGVPQAFGGGEFWARNPTPDEEVTMNLLSINHNAKGIVMWSYPTEPDLEDVTSSLSKVLAAPNVTSFLLGAPTTALKTAGADRIDAAGWQVGKQMLVSILYLEYIDSDSQVTISLPTPASSVTQVLWGTGWTVSGGNLVKNGLKGLEADLLIVGLE</sequence>
<evidence type="ECO:0000256" key="1">
    <source>
        <dbReference type="SAM" id="SignalP"/>
    </source>
</evidence>
<keyword evidence="1" id="KW-0732">Signal</keyword>
<feature type="signal peptide" evidence="1">
    <location>
        <begin position="1"/>
        <end position="17"/>
    </location>
</feature>
<evidence type="ECO:0008006" key="4">
    <source>
        <dbReference type="Google" id="ProtNLM"/>
    </source>
</evidence>
<feature type="chain" id="PRO_5002482280" description="Glycoside hydrolase subgroup catalytic core protein" evidence="1">
    <location>
        <begin position="18"/>
        <end position="573"/>
    </location>
</feature>
<evidence type="ECO:0000313" key="3">
    <source>
        <dbReference type="Proteomes" id="UP000053958"/>
    </source>
</evidence>
<dbReference type="Gene3D" id="3.20.20.80">
    <property type="entry name" value="Glycosidases"/>
    <property type="match status" value="1"/>
</dbReference>
<dbReference type="STRING" id="1408163.A0A0F4Z191"/>
<dbReference type="EMBL" id="LASV01000069">
    <property type="protein sequence ID" value="KKA24287.1"/>
    <property type="molecule type" value="Genomic_DNA"/>
</dbReference>
<dbReference type="InterPro" id="IPR017853">
    <property type="entry name" value="GH"/>
</dbReference>
<keyword evidence="3" id="KW-1185">Reference proteome</keyword>
<reference evidence="2 3" key="1">
    <citation type="submission" date="2015-04" db="EMBL/GenBank/DDBJ databases">
        <authorList>
            <person name="Heijne W.H."/>
            <person name="Fedorova N.D."/>
            <person name="Nierman W.C."/>
            <person name="Vollebregt A.W."/>
            <person name="Zhao Z."/>
            <person name="Wu L."/>
            <person name="Kumar M."/>
            <person name="Stam H."/>
            <person name="van den Berg M.A."/>
            <person name="Pel H.J."/>
        </authorList>
    </citation>
    <scope>NUCLEOTIDE SEQUENCE [LARGE SCALE GENOMIC DNA]</scope>
    <source>
        <strain evidence="2 3">CBS 393.64</strain>
    </source>
</reference>
<dbReference type="OrthoDB" id="2338662at2759"/>
<dbReference type="GeneID" id="25314025"/>
<accession>A0A0F4Z191</accession>
<dbReference type="RefSeq" id="XP_013330899.1">
    <property type="nucleotide sequence ID" value="XM_013475445.1"/>
</dbReference>
<evidence type="ECO:0000313" key="2">
    <source>
        <dbReference type="EMBL" id="KKA24287.1"/>
    </source>
</evidence>
<proteinExistence type="predicted"/>
<protein>
    <recommendedName>
        <fullName evidence="4">Glycoside hydrolase subgroup catalytic core protein</fullName>
    </recommendedName>
</protein>
<gene>
    <name evidence="2" type="ORF">T310_1674</name>
</gene>
<organism evidence="2 3">
    <name type="scientific">Rasamsonia emersonii (strain ATCC 16479 / CBS 393.64 / IMI 116815)</name>
    <dbReference type="NCBI Taxonomy" id="1408163"/>
    <lineage>
        <taxon>Eukaryota</taxon>
        <taxon>Fungi</taxon>
        <taxon>Dikarya</taxon>
        <taxon>Ascomycota</taxon>
        <taxon>Pezizomycotina</taxon>
        <taxon>Eurotiomycetes</taxon>
        <taxon>Eurotiomycetidae</taxon>
        <taxon>Eurotiales</taxon>
        <taxon>Trichocomaceae</taxon>
        <taxon>Rasamsonia</taxon>
    </lineage>
</organism>
<dbReference type="SUPFAM" id="SSF51445">
    <property type="entry name" value="(Trans)glycosidases"/>
    <property type="match status" value="1"/>
</dbReference>
<dbReference type="AlphaFoldDB" id="A0A0F4Z191"/>
<dbReference type="Proteomes" id="UP000053958">
    <property type="component" value="Unassembled WGS sequence"/>
</dbReference>
<name>A0A0F4Z191_RASE3</name>